<evidence type="ECO:0000256" key="3">
    <source>
        <dbReference type="ARBA" id="ARBA00023082"/>
    </source>
</evidence>
<dbReference type="InterPro" id="IPR036388">
    <property type="entry name" value="WH-like_DNA-bd_sf"/>
</dbReference>
<keyword evidence="5 6" id="KW-0804">Transcription</keyword>
<dbReference type="GO" id="GO:0006352">
    <property type="term" value="P:DNA-templated transcription initiation"/>
    <property type="evidence" value="ECO:0007669"/>
    <property type="project" value="InterPro"/>
</dbReference>
<keyword evidence="4 6" id="KW-0238">DNA-binding</keyword>
<dbReference type="InterPro" id="IPR013325">
    <property type="entry name" value="RNA_pol_sigma_r2"/>
</dbReference>
<reference evidence="9" key="1">
    <citation type="submission" date="2020-10" db="EMBL/GenBank/DDBJ databases">
        <authorList>
            <person name="Gilroy R."/>
        </authorList>
    </citation>
    <scope>NUCLEOTIDE SEQUENCE</scope>
    <source>
        <strain evidence="9">B1-3475</strain>
    </source>
</reference>
<evidence type="ECO:0000256" key="6">
    <source>
        <dbReference type="RuleBase" id="RU000716"/>
    </source>
</evidence>
<dbReference type="PANTHER" id="PTHR43133">
    <property type="entry name" value="RNA POLYMERASE ECF-TYPE SIGMA FACTO"/>
    <property type="match status" value="1"/>
</dbReference>
<comment type="similarity">
    <text evidence="1 6">Belongs to the sigma-70 factor family. ECF subfamily.</text>
</comment>
<dbReference type="Pfam" id="PF08281">
    <property type="entry name" value="Sigma70_r4_2"/>
    <property type="match status" value="1"/>
</dbReference>
<gene>
    <name evidence="9" type="ORF">IAC08_01725</name>
</gene>
<dbReference type="Gene3D" id="1.10.1740.10">
    <property type="match status" value="1"/>
</dbReference>
<dbReference type="GO" id="GO:0003677">
    <property type="term" value="F:DNA binding"/>
    <property type="evidence" value="ECO:0007669"/>
    <property type="project" value="UniProtKB-KW"/>
</dbReference>
<feature type="domain" description="RNA polymerase sigma-70 region 2" evidence="7">
    <location>
        <begin position="23"/>
        <end position="88"/>
    </location>
</feature>
<dbReference type="InterPro" id="IPR014284">
    <property type="entry name" value="RNA_pol_sigma-70_dom"/>
</dbReference>
<keyword evidence="3 6" id="KW-0731">Sigma factor</keyword>
<accession>A0A9D9HJR2</accession>
<dbReference type="Proteomes" id="UP000823617">
    <property type="component" value="Unassembled WGS sequence"/>
</dbReference>
<dbReference type="GO" id="GO:0016987">
    <property type="term" value="F:sigma factor activity"/>
    <property type="evidence" value="ECO:0007669"/>
    <property type="project" value="UniProtKB-KW"/>
</dbReference>
<evidence type="ECO:0000313" key="9">
    <source>
        <dbReference type="EMBL" id="MBO8455109.1"/>
    </source>
</evidence>
<dbReference type="InterPro" id="IPR013249">
    <property type="entry name" value="RNA_pol_sigma70_r4_t2"/>
</dbReference>
<evidence type="ECO:0000256" key="4">
    <source>
        <dbReference type="ARBA" id="ARBA00023125"/>
    </source>
</evidence>
<evidence type="ECO:0000256" key="1">
    <source>
        <dbReference type="ARBA" id="ARBA00010641"/>
    </source>
</evidence>
<feature type="domain" description="RNA polymerase sigma factor 70 region 4 type 2" evidence="8">
    <location>
        <begin position="120"/>
        <end position="170"/>
    </location>
</feature>
<dbReference type="InterPro" id="IPR039425">
    <property type="entry name" value="RNA_pol_sigma-70-like"/>
</dbReference>
<organism evidence="9 10">
    <name type="scientific">Candidatus Cryptobacteroides intestinigallinarum</name>
    <dbReference type="NCBI Taxonomy" id="2840767"/>
    <lineage>
        <taxon>Bacteria</taxon>
        <taxon>Pseudomonadati</taxon>
        <taxon>Bacteroidota</taxon>
        <taxon>Bacteroidia</taxon>
        <taxon>Bacteroidales</taxon>
        <taxon>Candidatus Cryptobacteroides</taxon>
    </lineage>
</organism>
<dbReference type="SUPFAM" id="SSF88659">
    <property type="entry name" value="Sigma3 and sigma4 domains of RNA polymerase sigma factors"/>
    <property type="match status" value="1"/>
</dbReference>
<dbReference type="InterPro" id="IPR000838">
    <property type="entry name" value="RNA_pol_sigma70_ECF_CS"/>
</dbReference>
<keyword evidence="2 6" id="KW-0805">Transcription regulation</keyword>
<dbReference type="EMBL" id="JADIMK010000013">
    <property type="protein sequence ID" value="MBO8455109.1"/>
    <property type="molecule type" value="Genomic_DNA"/>
</dbReference>
<evidence type="ECO:0000313" key="10">
    <source>
        <dbReference type="Proteomes" id="UP000823617"/>
    </source>
</evidence>
<proteinExistence type="inferred from homology"/>
<protein>
    <recommendedName>
        <fullName evidence="6">RNA polymerase sigma factor</fullName>
    </recommendedName>
</protein>
<dbReference type="PROSITE" id="PS01063">
    <property type="entry name" value="SIGMA70_ECF"/>
    <property type="match status" value="1"/>
</dbReference>
<dbReference type="AlphaFoldDB" id="A0A9D9HJR2"/>
<evidence type="ECO:0000259" key="8">
    <source>
        <dbReference type="Pfam" id="PF08281"/>
    </source>
</evidence>
<dbReference type="CDD" id="cd06171">
    <property type="entry name" value="Sigma70_r4"/>
    <property type="match status" value="1"/>
</dbReference>
<dbReference type="PANTHER" id="PTHR43133:SF51">
    <property type="entry name" value="RNA POLYMERASE SIGMA FACTOR"/>
    <property type="match status" value="1"/>
</dbReference>
<name>A0A9D9HJR2_9BACT</name>
<evidence type="ECO:0000259" key="7">
    <source>
        <dbReference type="Pfam" id="PF04542"/>
    </source>
</evidence>
<dbReference type="NCBIfam" id="TIGR02937">
    <property type="entry name" value="sigma70-ECF"/>
    <property type="match status" value="1"/>
</dbReference>
<evidence type="ECO:0000256" key="5">
    <source>
        <dbReference type="ARBA" id="ARBA00023163"/>
    </source>
</evidence>
<dbReference type="SUPFAM" id="SSF88946">
    <property type="entry name" value="Sigma2 domain of RNA polymerase sigma factors"/>
    <property type="match status" value="1"/>
</dbReference>
<dbReference type="Pfam" id="PF04542">
    <property type="entry name" value="Sigma70_r2"/>
    <property type="match status" value="1"/>
</dbReference>
<comment type="caution">
    <text evidence="9">The sequence shown here is derived from an EMBL/GenBank/DDBJ whole genome shotgun (WGS) entry which is preliminary data.</text>
</comment>
<dbReference type="InterPro" id="IPR013324">
    <property type="entry name" value="RNA_pol_sigma_r3/r4-like"/>
</dbReference>
<reference evidence="9" key="2">
    <citation type="journal article" date="2021" name="PeerJ">
        <title>Extensive microbial diversity within the chicken gut microbiome revealed by metagenomics and culture.</title>
        <authorList>
            <person name="Gilroy R."/>
            <person name="Ravi A."/>
            <person name="Getino M."/>
            <person name="Pursley I."/>
            <person name="Horton D.L."/>
            <person name="Alikhan N.F."/>
            <person name="Baker D."/>
            <person name="Gharbi K."/>
            <person name="Hall N."/>
            <person name="Watson M."/>
            <person name="Adriaenssens E.M."/>
            <person name="Foster-Nyarko E."/>
            <person name="Jarju S."/>
            <person name="Secka A."/>
            <person name="Antonio M."/>
            <person name="Oren A."/>
            <person name="Chaudhuri R.R."/>
            <person name="La Ragione R."/>
            <person name="Hildebrand F."/>
            <person name="Pallen M.J."/>
        </authorList>
    </citation>
    <scope>NUCLEOTIDE SEQUENCE</scope>
    <source>
        <strain evidence="9">B1-3475</strain>
    </source>
</reference>
<dbReference type="Gene3D" id="1.10.10.10">
    <property type="entry name" value="Winged helix-like DNA-binding domain superfamily/Winged helix DNA-binding domain"/>
    <property type="match status" value="1"/>
</dbReference>
<evidence type="ECO:0000256" key="2">
    <source>
        <dbReference type="ARBA" id="ARBA00023015"/>
    </source>
</evidence>
<sequence length="178" mass="21223">MEDGQIMAMYAAGERESAFNEIVKNYSERLYWHIRSFSCSHEDADDILQEVFVKIWNALPLFRGEARLFTWIYRIATNEVLNYMRKDRFRRMFSPVSQEKAYLATLESDPYFNGDEAQKRLLAAIRKLPDKQRMVFVMRYFEELEYKDISDILNTTVGSLKASYHHAYMKIRKELSDE</sequence>
<dbReference type="InterPro" id="IPR007627">
    <property type="entry name" value="RNA_pol_sigma70_r2"/>
</dbReference>